<evidence type="ECO:0000259" key="1">
    <source>
        <dbReference type="Pfam" id="PF13672"/>
    </source>
</evidence>
<name>A0A7L6AVA0_9GAMM</name>
<reference evidence="2" key="1">
    <citation type="submission" date="2020-06" db="EMBL/GenBank/DDBJ databases">
        <title>Analysis procedures for assessing recovery of high quality, complete, closed genomes from Nanopore long read metagenome sequencing.</title>
        <authorList>
            <person name="Bessarab I."/>
            <person name="Arumugam K."/>
            <person name="Haryono M."/>
            <person name="Liu X."/>
            <person name="Roy S."/>
            <person name="Zuniga-Montanez R.E."/>
            <person name="Qiu G."/>
            <person name="Drautz-Moses D.I."/>
            <person name="Law Y.Y."/>
            <person name="Wuertz S."/>
            <person name="Lauro F.M."/>
            <person name="Huson D.H."/>
            <person name="Williams R.B."/>
        </authorList>
    </citation>
    <scope>NUCLEOTIDE SEQUENCE [LARGE SCALE GENOMIC DNA]</scope>
    <source>
        <strain evidence="2">SSD2</strain>
    </source>
</reference>
<evidence type="ECO:0000313" key="2">
    <source>
        <dbReference type="EMBL" id="QLQ33013.1"/>
    </source>
</evidence>
<dbReference type="Proteomes" id="UP000510621">
    <property type="component" value="Chromosome"/>
</dbReference>
<dbReference type="Gene3D" id="3.60.40.10">
    <property type="entry name" value="PPM-type phosphatase domain"/>
    <property type="match status" value="1"/>
</dbReference>
<sequence>MMGGHAHMALDVGYASDVGGRENQEDNLGFRQYEDGSLLAVLADGMGGHAGGEVASEMAVRLFGEYFPQTLGTIPTRLDETLHYTHRQLCRQVQARPELKSMGATLIAVFIQGSELYWPASAIPCCMSPTRRA</sequence>
<proteinExistence type="predicted"/>
<protein>
    <submittedName>
        <fullName evidence="2">Protein phosphatase 2C domain-containing protein</fullName>
    </submittedName>
</protein>
<dbReference type="InterPro" id="IPR036457">
    <property type="entry name" value="PPM-type-like_dom_sf"/>
</dbReference>
<organism evidence="2 3">
    <name type="scientific">Candidatus Thiothrix singaporensis</name>
    <dbReference type="NCBI Taxonomy" id="2799669"/>
    <lineage>
        <taxon>Bacteria</taxon>
        <taxon>Pseudomonadati</taxon>
        <taxon>Pseudomonadota</taxon>
        <taxon>Gammaproteobacteria</taxon>
        <taxon>Thiotrichales</taxon>
        <taxon>Thiotrichaceae</taxon>
        <taxon>Thiothrix</taxon>
    </lineage>
</organism>
<dbReference type="Pfam" id="PF13672">
    <property type="entry name" value="PP2C_2"/>
    <property type="match status" value="1"/>
</dbReference>
<accession>A0A7L6AVA0</accession>
<dbReference type="SUPFAM" id="SSF81606">
    <property type="entry name" value="PP2C-like"/>
    <property type="match status" value="1"/>
</dbReference>
<dbReference type="EMBL" id="CP059265">
    <property type="protein sequence ID" value="QLQ33013.1"/>
    <property type="molecule type" value="Genomic_DNA"/>
</dbReference>
<feature type="domain" description="PPM-type phosphatase" evidence="1">
    <location>
        <begin position="23"/>
        <end position="115"/>
    </location>
</feature>
<dbReference type="AlphaFoldDB" id="A0A7L6AVA0"/>
<gene>
    <name evidence="2" type="ORF">HZT40_17030</name>
</gene>
<keyword evidence="3" id="KW-1185">Reference proteome</keyword>
<evidence type="ECO:0000313" key="3">
    <source>
        <dbReference type="Proteomes" id="UP000510621"/>
    </source>
</evidence>
<dbReference type="KEGG" id="this:HZT40_17030"/>
<dbReference type="InterPro" id="IPR001932">
    <property type="entry name" value="PPM-type_phosphatase-like_dom"/>
</dbReference>